<protein>
    <submittedName>
        <fullName evidence="3">Unnamed protein product</fullName>
    </submittedName>
</protein>
<sequence length="165" mass="18247">MLFVKFIIQLLLFHNLTIVYCLSGQHMNNVNLNQHRVNRALRDNLMENHMNDEIHENNIKKNVIENMVGKRADNGVTTTRPSSSSTSSTDTSTETITSSSTETPDPTSVWVTGTISGKTETYQTTYSQSFYSLWTTVATPSTGTIGLGTLKGTVGTVRTYRYASG</sequence>
<reference evidence="3" key="1">
    <citation type="submission" date="2023-04" db="EMBL/GenBank/DDBJ databases">
        <title>Candida boidinii NBRC 10035.</title>
        <authorList>
            <person name="Ichikawa N."/>
            <person name="Sato H."/>
            <person name="Tonouchi N."/>
        </authorList>
    </citation>
    <scope>NUCLEOTIDE SEQUENCE</scope>
    <source>
        <strain evidence="3">NBRC 10035</strain>
    </source>
</reference>
<evidence type="ECO:0000313" key="3">
    <source>
        <dbReference type="EMBL" id="GME69428.1"/>
    </source>
</evidence>
<accession>A0A9W6SXL8</accession>
<dbReference type="Pfam" id="PF17056">
    <property type="entry name" value="KRE1"/>
    <property type="match status" value="1"/>
</dbReference>
<name>A0A9W6SXL8_CANBO</name>
<evidence type="ECO:0000313" key="4">
    <source>
        <dbReference type="Proteomes" id="UP001165120"/>
    </source>
</evidence>
<evidence type="ECO:0000256" key="1">
    <source>
        <dbReference type="SAM" id="MobiDB-lite"/>
    </source>
</evidence>
<dbReference type="EMBL" id="BSXN01000672">
    <property type="protein sequence ID" value="GME69428.1"/>
    <property type="molecule type" value="Genomic_DNA"/>
</dbReference>
<keyword evidence="2" id="KW-0732">Signal</keyword>
<dbReference type="GO" id="GO:0031505">
    <property type="term" value="P:fungal-type cell wall organization"/>
    <property type="evidence" value="ECO:0007669"/>
    <property type="project" value="InterPro"/>
</dbReference>
<organism evidence="3 4">
    <name type="scientific">Candida boidinii</name>
    <name type="common">Yeast</name>
    <dbReference type="NCBI Taxonomy" id="5477"/>
    <lineage>
        <taxon>Eukaryota</taxon>
        <taxon>Fungi</taxon>
        <taxon>Dikarya</taxon>
        <taxon>Ascomycota</taxon>
        <taxon>Saccharomycotina</taxon>
        <taxon>Pichiomycetes</taxon>
        <taxon>Pichiales</taxon>
        <taxon>Pichiaceae</taxon>
        <taxon>Ogataea</taxon>
        <taxon>Ogataea/Candida clade</taxon>
    </lineage>
</organism>
<keyword evidence="4" id="KW-1185">Reference proteome</keyword>
<gene>
    <name evidence="3" type="ORF">Cboi02_000230500</name>
</gene>
<proteinExistence type="predicted"/>
<feature type="signal peptide" evidence="2">
    <location>
        <begin position="1"/>
        <end position="21"/>
    </location>
</feature>
<dbReference type="AlphaFoldDB" id="A0A9W6SXL8"/>
<feature type="chain" id="PRO_5040865785" evidence="2">
    <location>
        <begin position="22"/>
        <end position="165"/>
    </location>
</feature>
<feature type="compositionally biased region" description="Low complexity" evidence="1">
    <location>
        <begin position="77"/>
        <end position="106"/>
    </location>
</feature>
<comment type="caution">
    <text evidence="3">The sequence shown here is derived from an EMBL/GenBank/DDBJ whole genome shotgun (WGS) entry which is preliminary data.</text>
</comment>
<evidence type="ECO:0000256" key="2">
    <source>
        <dbReference type="SAM" id="SignalP"/>
    </source>
</evidence>
<feature type="region of interest" description="Disordered" evidence="1">
    <location>
        <begin position="71"/>
        <end position="106"/>
    </location>
</feature>
<dbReference type="Proteomes" id="UP001165120">
    <property type="component" value="Unassembled WGS sequence"/>
</dbReference>
<dbReference type="InterPro" id="IPR031452">
    <property type="entry name" value="Kre1"/>
</dbReference>